<accession>A0ABR1SJC9</accession>
<feature type="domain" description="C2H2-type" evidence="2">
    <location>
        <begin position="277"/>
        <end position="310"/>
    </location>
</feature>
<keyword evidence="1" id="KW-0863">Zinc-finger</keyword>
<comment type="caution">
    <text evidence="3">The sequence shown here is derived from an EMBL/GenBank/DDBJ whole genome shotgun (WGS) entry which is preliminary data.</text>
</comment>
<dbReference type="PANTHER" id="PTHR35391">
    <property type="entry name" value="C2H2-TYPE DOMAIN-CONTAINING PROTEIN-RELATED"/>
    <property type="match status" value="1"/>
</dbReference>
<keyword evidence="1" id="KW-0862">Zinc</keyword>
<reference evidence="3 4" key="1">
    <citation type="submission" date="2023-01" db="EMBL/GenBank/DDBJ databases">
        <title>Analysis of 21 Apiospora genomes using comparative genomics revels a genus with tremendous synthesis potential of carbohydrate active enzymes and secondary metabolites.</title>
        <authorList>
            <person name="Sorensen T."/>
        </authorList>
    </citation>
    <scope>NUCLEOTIDE SEQUENCE [LARGE SCALE GENOMIC DNA]</scope>
    <source>
        <strain evidence="3 4">CBS 20057</strain>
    </source>
</reference>
<gene>
    <name evidence="3" type="ORF">PG991_003016</name>
</gene>
<organism evidence="3 4">
    <name type="scientific">Apiospora marii</name>
    <dbReference type="NCBI Taxonomy" id="335849"/>
    <lineage>
        <taxon>Eukaryota</taxon>
        <taxon>Fungi</taxon>
        <taxon>Dikarya</taxon>
        <taxon>Ascomycota</taxon>
        <taxon>Pezizomycotina</taxon>
        <taxon>Sordariomycetes</taxon>
        <taxon>Xylariomycetidae</taxon>
        <taxon>Amphisphaeriales</taxon>
        <taxon>Apiosporaceae</taxon>
        <taxon>Apiospora</taxon>
    </lineage>
</organism>
<proteinExistence type="predicted"/>
<sequence>MADLDNIRSPILGKSQLCQDLFKQILETVSERTAVQGDRSVELILDCLRRFQFWDGSVGVKVEPRLDTRLQNEPDLYAEILRSLQSIETNLRKIVDAECQSPSLIPNLLQYFYTTRSRDPSLSPASEAALREISTGVETLNTLAVTIQRAPFPSDADSLLQQPTDSETADDQSYLTKLATSQHIKSLCPSIRQPLADQLATSIIDRRQRLLDMQTQPDGEHGEWKPSRLECLKPYVCISEQCKYPSPHFRTAQEWRNHMENTHSPQWPQTIHAIADWHCTLCTCDVNFEYRHELEEHIRTCHGLHDTEQIALRMEGSFQTQPRHEGICPLCNESVPSKTSTADFSLTHDEGSQPPFQEHGMGECKGASSQSNLDAISTHVAEHLEGLASLSFSSLEIQTRGVESGDSASEILNHLDATAADDPVTDAVAPGLEHQIEGTWLSN</sequence>
<evidence type="ECO:0000256" key="1">
    <source>
        <dbReference type="PROSITE-ProRule" id="PRU00042"/>
    </source>
</evidence>
<keyword evidence="4" id="KW-1185">Reference proteome</keyword>
<dbReference type="Proteomes" id="UP001396898">
    <property type="component" value="Unassembled WGS sequence"/>
</dbReference>
<evidence type="ECO:0000259" key="2">
    <source>
        <dbReference type="PROSITE" id="PS50157"/>
    </source>
</evidence>
<evidence type="ECO:0000313" key="4">
    <source>
        <dbReference type="Proteomes" id="UP001396898"/>
    </source>
</evidence>
<dbReference type="SMART" id="SM00355">
    <property type="entry name" value="ZnF_C2H2"/>
    <property type="match status" value="2"/>
</dbReference>
<dbReference type="PROSITE" id="PS00028">
    <property type="entry name" value="ZINC_FINGER_C2H2_1"/>
    <property type="match status" value="1"/>
</dbReference>
<protein>
    <recommendedName>
        <fullName evidence="2">C2H2-type domain-containing protein</fullName>
    </recommendedName>
</protein>
<dbReference type="InterPro" id="IPR013087">
    <property type="entry name" value="Znf_C2H2_type"/>
</dbReference>
<dbReference type="PROSITE" id="PS50157">
    <property type="entry name" value="ZINC_FINGER_C2H2_2"/>
    <property type="match status" value="1"/>
</dbReference>
<evidence type="ECO:0000313" key="3">
    <source>
        <dbReference type="EMBL" id="KAK8033618.1"/>
    </source>
</evidence>
<dbReference type="PANTHER" id="PTHR35391:SF7">
    <property type="entry name" value="C2H2-TYPE DOMAIN-CONTAINING PROTEIN"/>
    <property type="match status" value="1"/>
</dbReference>
<name>A0ABR1SJC9_9PEZI</name>
<keyword evidence="1" id="KW-0479">Metal-binding</keyword>
<dbReference type="EMBL" id="JAQQWI010000006">
    <property type="protein sequence ID" value="KAK8033618.1"/>
    <property type="molecule type" value="Genomic_DNA"/>
</dbReference>